<feature type="non-terminal residue" evidence="3">
    <location>
        <position position="1"/>
    </location>
</feature>
<comment type="caution">
    <text evidence="3">The sequence shown here is derived from an EMBL/GenBank/DDBJ whole genome shotgun (WGS) entry which is preliminary data.</text>
</comment>
<dbReference type="AlphaFoldDB" id="A0A642UN55"/>
<proteinExistence type="predicted"/>
<keyword evidence="4" id="KW-1185">Reference proteome</keyword>
<feature type="chain" id="PRO_5025055032" evidence="2">
    <location>
        <begin position="25"/>
        <end position="99"/>
    </location>
</feature>
<dbReference type="VEuPathDB" id="FungiDB:TRICI_005912"/>
<organism evidence="3 4">
    <name type="scientific">Trichomonascus ciferrii</name>
    <dbReference type="NCBI Taxonomy" id="44093"/>
    <lineage>
        <taxon>Eukaryota</taxon>
        <taxon>Fungi</taxon>
        <taxon>Dikarya</taxon>
        <taxon>Ascomycota</taxon>
        <taxon>Saccharomycotina</taxon>
        <taxon>Dipodascomycetes</taxon>
        <taxon>Dipodascales</taxon>
        <taxon>Trichomonascaceae</taxon>
        <taxon>Trichomonascus</taxon>
        <taxon>Trichomonascus ciferrii complex</taxon>
    </lineage>
</organism>
<keyword evidence="2" id="KW-0732">Signal</keyword>
<name>A0A642UN55_9ASCO</name>
<protein>
    <submittedName>
        <fullName evidence="3">Uncharacterized protein</fullName>
    </submittedName>
</protein>
<feature type="signal peptide" evidence="2">
    <location>
        <begin position="1"/>
        <end position="24"/>
    </location>
</feature>
<sequence length="99" mass="10060">APRPPGLASLEAMGSVLFFLFVEASQSHGGAGGWPPASPNPGLVFWGHAPRPPGLASLEAMGSVLFFLFNEASQIYGGAGGWPPASPNPVLTSGHVPDP</sequence>
<feature type="region of interest" description="Disordered" evidence="1">
    <location>
        <begin position="80"/>
        <end position="99"/>
    </location>
</feature>
<evidence type="ECO:0000256" key="2">
    <source>
        <dbReference type="SAM" id="SignalP"/>
    </source>
</evidence>
<reference evidence="3" key="1">
    <citation type="journal article" date="2019" name="G3 (Bethesda)">
        <title>Genome Assemblies of Two Rare Opportunistic Yeast Pathogens: Diutina rugosa (syn. Candida rugosa) and Trichomonascus ciferrii (syn. Candida ciferrii).</title>
        <authorList>
            <person name="Mixao V."/>
            <person name="Saus E."/>
            <person name="Hansen A.P."/>
            <person name="Lass-Florl C."/>
            <person name="Gabaldon T."/>
        </authorList>
    </citation>
    <scope>NUCLEOTIDE SEQUENCE</scope>
    <source>
        <strain evidence="3">CBS 4856</strain>
    </source>
</reference>
<evidence type="ECO:0000313" key="3">
    <source>
        <dbReference type="EMBL" id="KAA8902253.1"/>
    </source>
</evidence>
<gene>
    <name evidence="3" type="ORF">TRICI_005912</name>
</gene>
<dbReference type="EMBL" id="SWFS01000469">
    <property type="protein sequence ID" value="KAA8902253.1"/>
    <property type="molecule type" value="Genomic_DNA"/>
</dbReference>
<evidence type="ECO:0000313" key="4">
    <source>
        <dbReference type="Proteomes" id="UP000761534"/>
    </source>
</evidence>
<dbReference type="Proteomes" id="UP000761534">
    <property type="component" value="Unassembled WGS sequence"/>
</dbReference>
<accession>A0A642UN55</accession>
<evidence type="ECO:0000256" key="1">
    <source>
        <dbReference type="SAM" id="MobiDB-lite"/>
    </source>
</evidence>